<comment type="caution">
    <text evidence="1">The sequence shown here is derived from an EMBL/GenBank/DDBJ whole genome shotgun (WGS) entry which is preliminary data.</text>
</comment>
<name>A0ABS5TQT1_9ACTN</name>
<gene>
    <name evidence="1" type="ORF">KIH74_28735</name>
</gene>
<proteinExistence type="predicted"/>
<evidence type="ECO:0000313" key="2">
    <source>
        <dbReference type="Proteomes" id="UP001197247"/>
    </source>
</evidence>
<organism evidence="1 2">
    <name type="scientific">Kineosporia corallincola</name>
    <dbReference type="NCBI Taxonomy" id="2835133"/>
    <lineage>
        <taxon>Bacteria</taxon>
        <taxon>Bacillati</taxon>
        <taxon>Actinomycetota</taxon>
        <taxon>Actinomycetes</taxon>
        <taxon>Kineosporiales</taxon>
        <taxon>Kineosporiaceae</taxon>
        <taxon>Kineosporia</taxon>
    </lineage>
</organism>
<keyword evidence="2" id="KW-1185">Reference proteome</keyword>
<protein>
    <submittedName>
        <fullName evidence="1">Uncharacterized protein</fullName>
    </submittedName>
</protein>
<dbReference type="Proteomes" id="UP001197247">
    <property type="component" value="Unassembled WGS sequence"/>
</dbReference>
<evidence type="ECO:0000313" key="1">
    <source>
        <dbReference type="EMBL" id="MBT0772964.1"/>
    </source>
</evidence>
<accession>A0ABS5TQT1</accession>
<dbReference type="EMBL" id="JAHBAY010000014">
    <property type="protein sequence ID" value="MBT0772964.1"/>
    <property type="molecule type" value="Genomic_DNA"/>
</dbReference>
<reference evidence="1 2" key="1">
    <citation type="submission" date="2021-05" db="EMBL/GenBank/DDBJ databases">
        <title>Kineosporia and Streptomyces sp. nov. two new marine actinobacteria isolated from Coral.</title>
        <authorList>
            <person name="Buangrab K."/>
            <person name="Sutthacheep M."/>
            <person name="Yeemin T."/>
            <person name="Harunari E."/>
            <person name="Igarashi Y."/>
            <person name="Kanchanasin P."/>
            <person name="Tanasupawat S."/>
            <person name="Phongsopitanun W."/>
        </authorList>
    </citation>
    <scope>NUCLEOTIDE SEQUENCE [LARGE SCALE GENOMIC DNA]</scope>
    <source>
        <strain evidence="1 2">J2-2</strain>
    </source>
</reference>
<dbReference type="RefSeq" id="WP_214159501.1">
    <property type="nucleotide sequence ID" value="NZ_JAHBAY010000014.1"/>
</dbReference>
<sequence length="183" mass="19929">MGQQPLPSRAPAAQAGIQAVIIPWDTEQPARGTIVRHIPGDPLGLLLGAGGTGIRLPRIDAVLRCTGDEEQPLNIRATDLVRAHRWPATGLPLIRGTALLVGRRLPGKGHLTSVPAPMRDLLVQGKQCRAQVSTSQAPERWLGNAMEFDDWGQAYRYGVRLAGRWRRVQKIRVVPAETGHPTT</sequence>